<evidence type="ECO:0000313" key="3">
    <source>
        <dbReference type="Proteomes" id="UP000305881"/>
    </source>
</evidence>
<keyword evidence="3" id="KW-1185">Reference proteome</keyword>
<dbReference type="STRING" id="675511.GCA_000341735_01368"/>
<accession>A0A4V1IJQ6</accession>
<dbReference type="Proteomes" id="UP000305881">
    <property type="component" value="Chromosome"/>
</dbReference>
<dbReference type="InterPro" id="IPR029058">
    <property type="entry name" value="AB_hydrolase_fold"/>
</dbReference>
<dbReference type="Gene3D" id="3.40.50.1820">
    <property type="entry name" value="alpha/beta hydrolase"/>
    <property type="match status" value="1"/>
</dbReference>
<dbReference type="RefSeq" id="WP_014147662.1">
    <property type="nucleotide sequence ID" value="NZ_CP035467.1"/>
</dbReference>
<evidence type="ECO:0000313" key="2">
    <source>
        <dbReference type="EMBL" id="QCW82235.1"/>
    </source>
</evidence>
<organism evidence="2 3">
    <name type="scientific">Methylotuvimicrobium buryatense</name>
    <name type="common">Methylomicrobium buryatense</name>
    <dbReference type="NCBI Taxonomy" id="95641"/>
    <lineage>
        <taxon>Bacteria</taxon>
        <taxon>Pseudomonadati</taxon>
        <taxon>Pseudomonadota</taxon>
        <taxon>Gammaproteobacteria</taxon>
        <taxon>Methylococcales</taxon>
        <taxon>Methylococcaceae</taxon>
        <taxon>Methylotuvimicrobium</taxon>
    </lineage>
</organism>
<dbReference type="EMBL" id="CP035467">
    <property type="protein sequence ID" value="QCW82235.1"/>
    <property type="molecule type" value="Genomic_DNA"/>
</dbReference>
<sequence>MKVILVHGIFDTGRVFKHMTSKLEASGHECHAPNLKPSNAELGITDLSIKLKNYIDQQISVDQPIAIIGFSMGCMVSRYYLQILEGHERTKAFFAISGPHYGTMTAYFYPSKGAKDMRPNSRFLADLAITENRLENIQLYSYRTPFDAMIVPSKSSDWKIANNKRANAIVHSLMVRDRSVISDIVKNLRRLEAR</sequence>
<gene>
    <name evidence="2" type="ORF">EQU24_08275</name>
</gene>
<dbReference type="PANTHER" id="PTHR37946:SF1">
    <property type="entry name" value="SLL1969 PROTEIN"/>
    <property type="match status" value="1"/>
</dbReference>
<proteinExistence type="predicted"/>
<name>A0A4V1IJQ6_METBY</name>
<dbReference type="PANTHER" id="PTHR37946">
    <property type="entry name" value="SLL1969 PROTEIN"/>
    <property type="match status" value="1"/>
</dbReference>
<evidence type="ECO:0000259" key="1">
    <source>
        <dbReference type="Pfam" id="PF00561"/>
    </source>
</evidence>
<dbReference type="SUPFAM" id="SSF53474">
    <property type="entry name" value="alpha/beta-Hydrolases"/>
    <property type="match status" value="1"/>
</dbReference>
<dbReference type="KEGG" id="mbur:EQU24_08275"/>
<reference evidence="3" key="1">
    <citation type="journal article" date="2019" name="J. Bacteriol.">
        <title>A Mutagenic Screen Identifies a TonB-Dependent Receptor Required for the Lanthanide Metal Switch in the Type I Methanotroph 'Methylotuvimicrobium buryatense' 5GB1C.</title>
        <authorList>
            <person name="Groom J.D."/>
            <person name="Ford S.M."/>
            <person name="Pesesky M.W."/>
            <person name="Lidstrom M.E."/>
        </authorList>
    </citation>
    <scope>NUCLEOTIDE SEQUENCE [LARGE SCALE GENOMIC DNA]</scope>
    <source>
        <strain evidence="3">5GB1C</strain>
    </source>
</reference>
<dbReference type="AlphaFoldDB" id="A0A4V1IJQ6"/>
<protein>
    <submittedName>
        <fullName evidence="2">Lipase</fullName>
    </submittedName>
</protein>
<feature type="domain" description="AB hydrolase-1" evidence="1">
    <location>
        <begin position="3"/>
        <end position="112"/>
    </location>
</feature>
<dbReference type="InterPro" id="IPR000073">
    <property type="entry name" value="AB_hydrolase_1"/>
</dbReference>
<dbReference type="Pfam" id="PF00561">
    <property type="entry name" value="Abhydrolase_1"/>
    <property type="match status" value="1"/>
</dbReference>
<dbReference type="OrthoDB" id="556502at2"/>